<feature type="transmembrane region" description="Helical" evidence="8">
    <location>
        <begin position="38"/>
        <end position="57"/>
    </location>
</feature>
<feature type="transmembrane region" description="Helical" evidence="8">
    <location>
        <begin position="172"/>
        <end position="190"/>
    </location>
</feature>
<sequence length="313" mass="33915">MFAYLMIGFNAVMPMLVYMLIGLLLAKTGLMKQSTFRDLNKALFAILLPINLFTNIYKSDFQQAFNGFALAYILIIALVVFFILAMLIPRIETDKSRYGLMLQGSVRSNAILFGLPLGTALLGENNMGMVTIIIAIIVPFWSIMSVIGFSLYSDTKLSVKDMAKTVFTNPMVIATIIGVIAVLLHIQFPVFLDTSLTNVTRMVAPLALMVLGGTFSIDNIKASKGALIFTLTIKLIIFPLIALTLGALLGFRNDAIISILIAFAGPTEVSSYAQAVAAGADGKLANQIVVISTILSIITLVIWISLLKAFGLF</sequence>
<dbReference type="Proteomes" id="UP000273977">
    <property type="component" value="Unassembled WGS sequence"/>
</dbReference>
<dbReference type="PANTHER" id="PTHR36838:SF4">
    <property type="entry name" value="AUXIN EFFLUX CARRIER FAMILY PROTEIN"/>
    <property type="match status" value="1"/>
</dbReference>
<comment type="similarity">
    <text evidence="2">Belongs to the auxin efflux carrier (TC 2.A.69) family.</text>
</comment>
<evidence type="ECO:0000256" key="4">
    <source>
        <dbReference type="ARBA" id="ARBA00022475"/>
    </source>
</evidence>
<dbReference type="Gene3D" id="1.20.1530.20">
    <property type="match status" value="1"/>
</dbReference>
<keyword evidence="10" id="KW-1185">Reference proteome</keyword>
<dbReference type="GO" id="GO:0055085">
    <property type="term" value="P:transmembrane transport"/>
    <property type="evidence" value="ECO:0007669"/>
    <property type="project" value="InterPro"/>
</dbReference>
<dbReference type="InterPro" id="IPR004776">
    <property type="entry name" value="Mem_transp_PIN-like"/>
</dbReference>
<dbReference type="InterPro" id="IPR038770">
    <property type="entry name" value="Na+/solute_symporter_sf"/>
</dbReference>
<dbReference type="RefSeq" id="WP_123779939.1">
    <property type="nucleotide sequence ID" value="NZ_RKMG01000013.1"/>
</dbReference>
<evidence type="ECO:0000313" key="9">
    <source>
        <dbReference type="EMBL" id="RPA60562.1"/>
    </source>
</evidence>
<evidence type="ECO:0000256" key="2">
    <source>
        <dbReference type="ARBA" id="ARBA00010145"/>
    </source>
</evidence>
<dbReference type="EMBL" id="RKMG01000013">
    <property type="protein sequence ID" value="RPA60562.1"/>
    <property type="molecule type" value="Genomic_DNA"/>
</dbReference>
<keyword evidence="7 8" id="KW-0472">Membrane</keyword>
<reference evidence="9 10" key="1">
    <citation type="submission" date="2018-11" db="EMBL/GenBank/DDBJ databases">
        <title>Aerococcus sp. SJQ22, whole genome shotgun sequence.</title>
        <authorList>
            <person name="Sun L."/>
            <person name="Gao X."/>
            <person name="Chen W."/>
            <person name="Huang K."/>
        </authorList>
    </citation>
    <scope>NUCLEOTIDE SEQUENCE [LARGE SCALE GENOMIC DNA]</scope>
    <source>
        <strain evidence="9 10">SJQ22</strain>
    </source>
</reference>
<feature type="transmembrane region" description="Helical" evidence="8">
    <location>
        <begin position="128"/>
        <end position="152"/>
    </location>
</feature>
<evidence type="ECO:0000256" key="1">
    <source>
        <dbReference type="ARBA" id="ARBA00004651"/>
    </source>
</evidence>
<evidence type="ECO:0000256" key="7">
    <source>
        <dbReference type="ARBA" id="ARBA00023136"/>
    </source>
</evidence>
<feature type="transmembrane region" description="Helical" evidence="8">
    <location>
        <begin position="255"/>
        <end position="276"/>
    </location>
</feature>
<feature type="transmembrane region" description="Helical" evidence="8">
    <location>
        <begin position="6"/>
        <end position="26"/>
    </location>
</feature>
<evidence type="ECO:0000256" key="3">
    <source>
        <dbReference type="ARBA" id="ARBA00022448"/>
    </source>
</evidence>
<comment type="caution">
    <text evidence="9">The sequence shown here is derived from an EMBL/GenBank/DDBJ whole genome shotgun (WGS) entry which is preliminary data.</text>
</comment>
<evidence type="ECO:0000313" key="10">
    <source>
        <dbReference type="Proteomes" id="UP000273977"/>
    </source>
</evidence>
<feature type="transmembrane region" description="Helical" evidence="8">
    <location>
        <begin position="69"/>
        <end position="88"/>
    </location>
</feature>
<keyword evidence="6 8" id="KW-1133">Transmembrane helix</keyword>
<proteinExistence type="inferred from homology"/>
<name>A0A3N4GCS2_9LACT</name>
<feature type="transmembrane region" description="Helical" evidence="8">
    <location>
        <begin position="288"/>
        <end position="310"/>
    </location>
</feature>
<protein>
    <submittedName>
        <fullName evidence="9">AEC family transporter</fullName>
    </submittedName>
</protein>
<comment type="subcellular location">
    <subcellularLocation>
        <location evidence="1">Cell membrane</location>
        <topology evidence="1">Multi-pass membrane protein</topology>
    </subcellularLocation>
</comment>
<dbReference type="OrthoDB" id="9794315at2"/>
<keyword evidence="4" id="KW-1003">Cell membrane</keyword>
<accession>A0A3N4GCS2</accession>
<evidence type="ECO:0000256" key="8">
    <source>
        <dbReference type="SAM" id="Phobius"/>
    </source>
</evidence>
<evidence type="ECO:0000256" key="6">
    <source>
        <dbReference type="ARBA" id="ARBA00022989"/>
    </source>
</evidence>
<dbReference type="Pfam" id="PF03547">
    <property type="entry name" value="Mem_trans"/>
    <property type="match status" value="2"/>
</dbReference>
<keyword evidence="5 8" id="KW-0812">Transmembrane</keyword>
<evidence type="ECO:0000256" key="5">
    <source>
        <dbReference type="ARBA" id="ARBA00022692"/>
    </source>
</evidence>
<keyword evidence="3" id="KW-0813">Transport</keyword>
<dbReference type="GO" id="GO:0005886">
    <property type="term" value="C:plasma membrane"/>
    <property type="evidence" value="ECO:0007669"/>
    <property type="project" value="UniProtKB-SubCell"/>
</dbReference>
<dbReference type="AlphaFoldDB" id="A0A3N4GCS2"/>
<organism evidence="9 10">
    <name type="scientific">Aerococcus agrisoli</name>
    <dbReference type="NCBI Taxonomy" id="2487350"/>
    <lineage>
        <taxon>Bacteria</taxon>
        <taxon>Bacillati</taxon>
        <taxon>Bacillota</taxon>
        <taxon>Bacilli</taxon>
        <taxon>Lactobacillales</taxon>
        <taxon>Aerococcaceae</taxon>
        <taxon>Aerococcus</taxon>
    </lineage>
</organism>
<feature type="transmembrane region" description="Helical" evidence="8">
    <location>
        <begin position="227"/>
        <end position="249"/>
    </location>
</feature>
<feature type="transmembrane region" description="Helical" evidence="8">
    <location>
        <begin position="202"/>
        <end position="220"/>
    </location>
</feature>
<gene>
    <name evidence="9" type="ORF">EF384_05200</name>
</gene>
<dbReference type="PANTHER" id="PTHR36838">
    <property type="entry name" value="AUXIN EFFLUX CARRIER FAMILY PROTEIN"/>
    <property type="match status" value="1"/>
</dbReference>